<evidence type="ECO:0000256" key="5">
    <source>
        <dbReference type="ARBA" id="ARBA00023136"/>
    </source>
</evidence>
<evidence type="ECO:0000313" key="9">
    <source>
        <dbReference type="EMBL" id="PWN20220.1"/>
    </source>
</evidence>
<dbReference type="SUPFAM" id="SSF103473">
    <property type="entry name" value="MFS general substrate transporter"/>
    <property type="match status" value="1"/>
</dbReference>
<feature type="transmembrane region" description="Helical" evidence="7">
    <location>
        <begin position="279"/>
        <end position="303"/>
    </location>
</feature>
<feature type="transmembrane region" description="Helical" evidence="7">
    <location>
        <begin position="374"/>
        <end position="393"/>
    </location>
</feature>
<keyword evidence="4 7" id="KW-1133">Transmembrane helix</keyword>
<dbReference type="EMBL" id="KZ819328">
    <property type="protein sequence ID" value="PWN20220.1"/>
    <property type="molecule type" value="Genomic_DNA"/>
</dbReference>
<keyword evidence="10" id="KW-1185">Reference proteome</keyword>
<dbReference type="PANTHER" id="PTHR43791:SF55">
    <property type="entry name" value="TRANSPORTER, PUTATIVE (AFU_ORTHOLOGUE AFUA_6G01820)-RELATED"/>
    <property type="match status" value="1"/>
</dbReference>
<dbReference type="RefSeq" id="XP_025347380.1">
    <property type="nucleotide sequence ID" value="XM_025494976.1"/>
</dbReference>
<comment type="subcellular location">
    <subcellularLocation>
        <location evidence="1">Membrane</location>
        <topology evidence="1">Multi-pass membrane protein</topology>
    </subcellularLocation>
</comment>
<feature type="transmembrane region" description="Helical" evidence="7">
    <location>
        <begin position="203"/>
        <end position="223"/>
    </location>
</feature>
<evidence type="ECO:0000256" key="6">
    <source>
        <dbReference type="SAM" id="MobiDB-lite"/>
    </source>
</evidence>
<feature type="transmembrane region" description="Helical" evidence="7">
    <location>
        <begin position="109"/>
        <end position="130"/>
    </location>
</feature>
<evidence type="ECO:0000313" key="10">
    <source>
        <dbReference type="Proteomes" id="UP000245942"/>
    </source>
</evidence>
<keyword evidence="3 7" id="KW-0812">Transmembrane</keyword>
<evidence type="ECO:0000256" key="4">
    <source>
        <dbReference type="ARBA" id="ARBA00022989"/>
    </source>
</evidence>
<dbReference type="PROSITE" id="PS50850">
    <property type="entry name" value="MFS"/>
    <property type="match status" value="1"/>
</dbReference>
<dbReference type="STRING" id="1684307.A0A316U4V4"/>
<feature type="transmembrane region" description="Helical" evidence="7">
    <location>
        <begin position="170"/>
        <end position="191"/>
    </location>
</feature>
<dbReference type="Pfam" id="PF07690">
    <property type="entry name" value="MFS_1"/>
    <property type="match status" value="1"/>
</dbReference>
<dbReference type="AlphaFoldDB" id="A0A316U4V4"/>
<feature type="transmembrane region" description="Helical" evidence="7">
    <location>
        <begin position="32"/>
        <end position="50"/>
    </location>
</feature>
<evidence type="ECO:0000256" key="7">
    <source>
        <dbReference type="SAM" id="Phobius"/>
    </source>
</evidence>
<feature type="region of interest" description="Disordered" evidence="6">
    <location>
        <begin position="1"/>
        <end position="22"/>
    </location>
</feature>
<dbReference type="OrthoDB" id="6730379at2759"/>
<evidence type="ECO:0000259" key="8">
    <source>
        <dbReference type="PROSITE" id="PS50850"/>
    </source>
</evidence>
<evidence type="ECO:0000256" key="1">
    <source>
        <dbReference type="ARBA" id="ARBA00004141"/>
    </source>
</evidence>
<name>A0A316U4V4_9BASI</name>
<evidence type="ECO:0000256" key="2">
    <source>
        <dbReference type="ARBA" id="ARBA00022448"/>
    </source>
</evidence>
<feature type="transmembrane region" description="Helical" evidence="7">
    <location>
        <begin position="81"/>
        <end position="102"/>
    </location>
</feature>
<dbReference type="GO" id="GO:0022857">
    <property type="term" value="F:transmembrane transporter activity"/>
    <property type="evidence" value="ECO:0007669"/>
    <property type="project" value="InterPro"/>
</dbReference>
<dbReference type="InterPro" id="IPR036259">
    <property type="entry name" value="MFS_trans_sf"/>
</dbReference>
<feature type="transmembrane region" description="Helical" evidence="7">
    <location>
        <begin position="315"/>
        <end position="337"/>
    </location>
</feature>
<sequence>MTKTAVHPPSSQPMEEQHRPSTAGTTMAAGNVLLRVDVLLLPIMTVAYGLQFYDKAVLGSATIFGILTDLDLQVGKDLSRYSLATAAFYYGYIVGVIPAALLSQRLKVTGFLGASIILWGAICLLTPAITSWRGLVVQRVFLGLVESTVSPGFLLVTRQWYTSQEMPMRIGIWYSATGFFSVLSGLINYGLGTSTHSIPIWKTLFLVPGSLTVFFGIALLLLLPPSPTERPLLKIPGYNVFSEQEVELILEKTRDEMLSREQSKWNWSQVVEALLDVKVWIFTFMATAIYVVNGGVTAFGPIIIRSIGYTPTKAILLQTPGGAVTVVAILVVAFVSLRFKNARLILLCLGSLPVLIGAAMIWGSSWSNKAVPLVGYWLLPAFGAPYVMLLSLVGANVAGSTKSAYASGAVFVGYNAGNIAAAYILKPTEAARHYPTTWAIITAMMLVTMALAGLLAGIMAWENRKRDREGHTTKSQIEQLGGMAEDPVGRAQDDLASEESLKMHIELDQKDLTDKQNRAFRYVF</sequence>
<reference evidence="9 10" key="1">
    <citation type="journal article" date="2018" name="Mol. Biol. Evol.">
        <title>Broad Genomic Sampling Reveals a Smut Pathogenic Ancestry of the Fungal Clade Ustilaginomycotina.</title>
        <authorList>
            <person name="Kijpornyongpan T."/>
            <person name="Mondo S.J."/>
            <person name="Barry K."/>
            <person name="Sandor L."/>
            <person name="Lee J."/>
            <person name="Lipzen A."/>
            <person name="Pangilinan J."/>
            <person name="LaButti K."/>
            <person name="Hainaut M."/>
            <person name="Henrissat B."/>
            <person name="Grigoriev I.V."/>
            <person name="Spatafora J.W."/>
            <person name="Aime M.C."/>
        </authorList>
    </citation>
    <scope>NUCLEOTIDE SEQUENCE [LARGE SCALE GENOMIC DNA]</scope>
    <source>
        <strain evidence="9 10">MCA 4718</strain>
    </source>
</reference>
<dbReference type="InterPro" id="IPR020846">
    <property type="entry name" value="MFS_dom"/>
</dbReference>
<feature type="transmembrane region" description="Helical" evidence="7">
    <location>
        <begin position="136"/>
        <end position="158"/>
    </location>
</feature>
<feature type="transmembrane region" description="Helical" evidence="7">
    <location>
        <begin position="405"/>
        <end position="425"/>
    </location>
</feature>
<protein>
    <submittedName>
        <fullName evidence="9">MFS general substrate transporter</fullName>
    </submittedName>
</protein>
<dbReference type="Gene3D" id="1.20.1250.20">
    <property type="entry name" value="MFS general substrate transporter like domains"/>
    <property type="match status" value="1"/>
</dbReference>
<dbReference type="Proteomes" id="UP000245942">
    <property type="component" value="Unassembled WGS sequence"/>
</dbReference>
<keyword evidence="5 7" id="KW-0472">Membrane</keyword>
<dbReference type="GeneID" id="37016710"/>
<dbReference type="PANTHER" id="PTHR43791">
    <property type="entry name" value="PERMEASE-RELATED"/>
    <property type="match status" value="1"/>
</dbReference>
<feature type="transmembrane region" description="Helical" evidence="7">
    <location>
        <begin position="344"/>
        <end position="362"/>
    </location>
</feature>
<keyword evidence="2" id="KW-0813">Transport</keyword>
<accession>A0A316U4V4</accession>
<proteinExistence type="predicted"/>
<feature type="transmembrane region" description="Helical" evidence="7">
    <location>
        <begin position="437"/>
        <end position="461"/>
    </location>
</feature>
<gene>
    <name evidence="9" type="ORF">BCV69DRAFT_312828</name>
</gene>
<organism evidence="9 10">
    <name type="scientific">Pseudomicrostroma glucosiphilum</name>
    <dbReference type="NCBI Taxonomy" id="1684307"/>
    <lineage>
        <taxon>Eukaryota</taxon>
        <taxon>Fungi</taxon>
        <taxon>Dikarya</taxon>
        <taxon>Basidiomycota</taxon>
        <taxon>Ustilaginomycotina</taxon>
        <taxon>Exobasidiomycetes</taxon>
        <taxon>Microstromatales</taxon>
        <taxon>Microstromatales incertae sedis</taxon>
        <taxon>Pseudomicrostroma</taxon>
    </lineage>
</organism>
<dbReference type="InterPro" id="IPR011701">
    <property type="entry name" value="MFS"/>
</dbReference>
<feature type="domain" description="Major facilitator superfamily (MFS) profile" evidence="8">
    <location>
        <begin position="40"/>
        <end position="465"/>
    </location>
</feature>
<evidence type="ECO:0000256" key="3">
    <source>
        <dbReference type="ARBA" id="ARBA00022692"/>
    </source>
</evidence>
<dbReference type="GO" id="GO:0016020">
    <property type="term" value="C:membrane"/>
    <property type="evidence" value="ECO:0007669"/>
    <property type="project" value="UniProtKB-SubCell"/>
</dbReference>